<gene>
    <name evidence="2" type="ORF">SAMN05443431_10811</name>
</gene>
<keyword evidence="3" id="KW-1185">Reference proteome</keyword>
<sequence>MKSKWYFGIVITALAFFVVCQQEMTVPNQQIVFQFTDNQTTVSQTETTIAVVKRQLKSIGVKNTSIIEQNGTLKITYYSDATVASVKAILLKEKLIKLVGQDKPSDNPQSQNYNFDVFEIKTTTQSGTGFDGKYFVEAKQEYTRASQVTVSFSAISENIIQLNQPIVVGEKVNTNISISIDKGTFNIPEGRAGPTA</sequence>
<proteinExistence type="predicted"/>
<dbReference type="AlphaFoldDB" id="A0A1I3RK07"/>
<accession>A0A1I3RK07</accession>
<evidence type="ECO:0000313" key="2">
    <source>
        <dbReference type="EMBL" id="SFJ46578.1"/>
    </source>
</evidence>
<evidence type="ECO:0000256" key="1">
    <source>
        <dbReference type="SAM" id="SignalP"/>
    </source>
</evidence>
<dbReference type="RefSeq" id="WP_090841188.1">
    <property type="nucleotide sequence ID" value="NZ_FORM01000008.1"/>
</dbReference>
<keyword evidence="1" id="KW-0732">Signal</keyword>
<protein>
    <submittedName>
        <fullName evidence="2">Uncharacterized protein</fullName>
    </submittedName>
</protein>
<dbReference type="EMBL" id="FORM01000008">
    <property type="protein sequence ID" value="SFJ46578.1"/>
    <property type="molecule type" value="Genomic_DNA"/>
</dbReference>
<name>A0A1I3RK07_9FLAO</name>
<evidence type="ECO:0000313" key="3">
    <source>
        <dbReference type="Proteomes" id="UP000199559"/>
    </source>
</evidence>
<feature type="chain" id="PRO_5011510067" evidence="1">
    <location>
        <begin position="22"/>
        <end position="196"/>
    </location>
</feature>
<reference evidence="3" key="1">
    <citation type="submission" date="2016-10" db="EMBL/GenBank/DDBJ databases">
        <authorList>
            <person name="Varghese N."/>
            <person name="Submissions S."/>
        </authorList>
    </citation>
    <scope>NUCLEOTIDE SEQUENCE [LARGE SCALE GENOMIC DNA]</scope>
    <source>
        <strain evidence="3">DSM 28881</strain>
    </source>
</reference>
<dbReference type="Proteomes" id="UP000199559">
    <property type="component" value="Unassembled WGS sequence"/>
</dbReference>
<organism evidence="2 3">
    <name type="scientific">Olleya namhaensis</name>
    <dbReference type="NCBI Taxonomy" id="1144750"/>
    <lineage>
        <taxon>Bacteria</taxon>
        <taxon>Pseudomonadati</taxon>
        <taxon>Bacteroidota</taxon>
        <taxon>Flavobacteriia</taxon>
        <taxon>Flavobacteriales</taxon>
        <taxon>Flavobacteriaceae</taxon>
    </lineage>
</organism>
<feature type="signal peptide" evidence="1">
    <location>
        <begin position="1"/>
        <end position="21"/>
    </location>
</feature>
<dbReference type="STRING" id="1144750.SAMN05443431_10811"/>